<evidence type="ECO:0000256" key="1">
    <source>
        <dbReference type="SAM" id="MobiDB-lite"/>
    </source>
</evidence>
<keyword evidence="2" id="KW-0472">Membrane</keyword>
<reference evidence="3 4" key="1">
    <citation type="journal article" date="2019" name="Int. J. Syst. Evol. Microbiol.">
        <title>The Global Catalogue of Microorganisms (GCM) 10K type strain sequencing project: providing services to taxonomists for standard genome sequencing and annotation.</title>
        <authorList>
            <consortium name="The Broad Institute Genomics Platform"/>
            <consortium name="The Broad Institute Genome Sequencing Center for Infectious Disease"/>
            <person name="Wu L."/>
            <person name="Ma J."/>
        </authorList>
    </citation>
    <scope>NUCLEOTIDE SEQUENCE [LARGE SCALE GENOMIC DNA]</scope>
    <source>
        <strain evidence="3 4">PSR21</strain>
    </source>
</reference>
<dbReference type="Proteomes" id="UP001596547">
    <property type="component" value="Unassembled WGS sequence"/>
</dbReference>
<feature type="transmembrane region" description="Helical" evidence="2">
    <location>
        <begin position="54"/>
        <end position="79"/>
    </location>
</feature>
<evidence type="ECO:0000313" key="3">
    <source>
        <dbReference type="EMBL" id="MFC7317954.1"/>
    </source>
</evidence>
<proteinExistence type="predicted"/>
<organism evidence="3 4">
    <name type="scientific">Halomarina halobia</name>
    <dbReference type="NCBI Taxonomy" id="3033386"/>
    <lineage>
        <taxon>Archaea</taxon>
        <taxon>Methanobacteriati</taxon>
        <taxon>Methanobacteriota</taxon>
        <taxon>Stenosarchaea group</taxon>
        <taxon>Halobacteria</taxon>
        <taxon>Halobacteriales</taxon>
        <taxon>Natronomonadaceae</taxon>
        <taxon>Halomarina</taxon>
    </lineage>
</organism>
<gene>
    <name evidence="3" type="ORF">ACFQPE_14295</name>
</gene>
<accession>A0ABD6ABJ4</accession>
<dbReference type="GeneID" id="79315363"/>
<feature type="region of interest" description="Disordered" evidence="1">
    <location>
        <begin position="152"/>
        <end position="184"/>
    </location>
</feature>
<dbReference type="RefSeq" id="WP_276302811.1">
    <property type="nucleotide sequence ID" value="NZ_CP119992.1"/>
</dbReference>
<name>A0ABD6ABJ4_9EURY</name>
<protein>
    <submittedName>
        <fullName evidence="3">SHOCT domain-containing protein</fullName>
    </submittedName>
</protein>
<comment type="caution">
    <text evidence="3">The sequence shown here is derived from an EMBL/GenBank/DDBJ whole genome shotgun (WGS) entry which is preliminary data.</text>
</comment>
<keyword evidence="4" id="KW-1185">Reference proteome</keyword>
<dbReference type="EMBL" id="JBHTBF010000002">
    <property type="protein sequence ID" value="MFC7317954.1"/>
    <property type="molecule type" value="Genomic_DNA"/>
</dbReference>
<evidence type="ECO:0000256" key="2">
    <source>
        <dbReference type="SAM" id="Phobius"/>
    </source>
</evidence>
<feature type="compositionally biased region" description="Basic and acidic residues" evidence="1">
    <location>
        <begin position="165"/>
        <end position="184"/>
    </location>
</feature>
<keyword evidence="2" id="KW-0812">Transmembrane</keyword>
<keyword evidence="2" id="KW-1133">Transmembrane helix</keyword>
<dbReference type="AlphaFoldDB" id="A0ABD6ABJ4"/>
<evidence type="ECO:0000313" key="4">
    <source>
        <dbReference type="Proteomes" id="UP001596547"/>
    </source>
</evidence>
<sequence>MTGVVGWVRRHHVGVLAVSLLVVTALLVGVLGIGTLVALASLTAPLDALADAVLPWAVAALLLAALALCLVAALAWALVRRLSLPKSQRAADLAARIERHNHWARSVGLSAFVAPPRPTTDDRIDDLTRRYVDGDLSEAEFERRVGSLVDDEDRDRMRGSRGTRVGREHDERRRGRERERARGR</sequence>
<feature type="transmembrane region" description="Helical" evidence="2">
    <location>
        <begin position="12"/>
        <end position="42"/>
    </location>
</feature>